<reference evidence="2" key="1">
    <citation type="submission" date="2021-11" db="EMBL/GenBank/DDBJ databases">
        <title>Purpureocillium_takamizusanense_genome.</title>
        <authorList>
            <person name="Nguyen N.-H."/>
        </authorList>
    </citation>
    <scope>NUCLEOTIDE SEQUENCE</scope>
    <source>
        <strain evidence="2">PT3</strain>
    </source>
</reference>
<dbReference type="GeneID" id="72072486"/>
<feature type="compositionally biased region" description="Polar residues" evidence="1">
    <location>
        <begin position="698"/>
        <end position="717"/>
    </location>
</feature>
<evidence type="ECO:0000313" key="2">
    <source>
        <dbReference type="EMBL" id="UNI24826.1"/>
    </source>
</evidence>
<dbReference type="RefSeq" id="XP_047848307.1">
    <property type="nucleotide sequence ID" value="XM_047992293.1"/>
</dbReference>
<dbReference type="Proteomes" id="UP000829364">
    <property type="component" value="Chromosome 13"/>
</dbReference>
<dbReference type="AlphaFoldDB" id="A0A9Q8QU05"/>
<name>A0A9Q8QU05_9HYPO</name>
<dbReference type="KEGG" id="ptkz:JDV02_010542"/>
<feature type="region of interest" description="Disordered" evidence="1">
    <location>
        <begin position="1"/>
        <end position="43"/>
    </location>
</feature>
<feature type="compositionally biased region" description="Basic and acidic residues" evidence="1">
    <location>
        <begin position="25"/>
        <end position="38"/>
    </location>
</feature>
<feature type="compositionally biased region" description="Basic and acidic residues" evidence="1">
    <location>
        <begin position="728"/>
        <end position="746"/>
    </location>
</feature>
<feature type="compositionally biased region" description="Basic and acidic residues" evidence="1">
    <location>
        <begin position="371"/>
        <end position="384"/>
    </location>
</feature>
<dbReference type="OrthoDB" id="4776573at2759"/>
<evidence type="ECO:0000256" key="1">
    <source>
        <dbReference type="SAM" id="MobiDB-lite"/>
    </source>
</evidence>
<protein>
    <submittedName>
        <fullName evidence="2">Uncharacterized protein</fullName>
    </submittedName>
</protein>
<feature type="region of interest" description="Disordered" evidence="1">
    <location>
        <begin position="326"/>
        <end position="450"/>
    </location>
</feature>
<gene>
    <name evidence="2" type="ORF">JDV02_010542</name>
</gene>
<proteinExistence type="predicted"/>
<evidence type="ECO:0000313" key="3">
    <source>
        <dbReference type="Proteomes" id="UP000829364"/>
    </source>
</evidence>
<feature type="compositionally biased region" description="Polar residues" evidence="1">
    <location>
        <begin position="7"/>
        <end position="17"/>
    </location>
</feature>
<feature type="region of interest" description="Disordered" evidence="1">
    <location>
        <begin position="575"/>
        <end position="746"/>
    </location>
</feature>
<keyword evidence="3" id="KW-1185">Reference proteome</keyword>
<dbReference type="EMBL" id="CP086366">
    <property type="protein sequence ID" value="UNI24826.1"/>
    <property type="molecule type" value="Genomic_DNA"/>
</dbReference>
<feature type="compositionally biased region" description="Low complexity" evidence="1">
    <location>
        <begin position="328"/>
        <end position="362"/>
    </location>
</feature>
<accession>A0A9Q8QU05</accession>
<sequence length="746" mass="80798">MQDPKATLNSRRSSPNLNIVPPGHGDWELVERPDRSLSSDDSVMSGRIGRLRQRQAASTPITPADRTLPGMAAPGNFSPSHPGGGTVFPPWDRVVDMVYHTYRHEDQRRPGLRQPHAEFERCLARFWADHANTENTKRPSQTSALFARLPIDVRFRIWTHLVHMVRHGEQGATRGSSDKPVSLNHHPSFNSNVWDATSMSRLATIVRPLESCLRTAFSLYAEVLVTVLTTSTFHAVLSPFVGPRLHPLATLWLNKYGAYMRSIILEVDMSHLGLGPVGAQLGPCLNALGSLLHDFGVAQMQRDEGHPLESLVLMCRRFYGKRPGGTGPATVASDVSPPAAVSADAKPRASSLSSHSSSKATSPTKERRRPAKVDDHQSQPHQDDSVTTIDWHAVNATRKAGLAKTSPQAIITSSTSSQAKASTSAVPKMANSQPVPLARGSARQSEPPLDTTSYCPDAYLSVCNHLARLRGRLESLRLVGFGEQYSHQLLATIFPGIRETRIHEHSYRIAPSTAWPLLPGQAAYLDAGHGRGIVLVTKGGGTGPLNLKVKGLPQGPVMPPPPVVVRAVPSLHAHSGGVESFGKSERPAMPTPSEPVIEEHQSEPMRATPSGTDTREVAPRCAATDAISDHLTTPKPKNERDTPRPSGIVDTTGNTVKPEQHVVVASPTHRDSPLVESPTAYKTEPQLSVRSLARKGSVTRSVTGSDTSSRGTVSPSTGGKGSRRSPKYKNEDRKRAKKRAESRNAE</sequence>
<feature type="compositionally biased region" description="Low complexity" evidence="1">
    <location>
        <begin position="405"/>
        <end position="425"/>
    </location>
</feature>
<organism evidence="2 3">
    <name type="scientific">Purpureocillium takamizusanense</name>
    <dbReference type="NCBI Taxonomy" id="2060973"/>
    <lineage>
        <taxon>Eukaryota</taxon>
        <taxon>Fungi</taxon>
        <taxon>Dikarya</taxon>
        <taxon>Ascomycota</taxon>
        <taxon>Pezizomycotina</taxon>
        <taxon>Sordariomycetes</taxon>
        <taxon>Hypocreomycetidae</taxon>
        <taxon>Hypocreales</taxon>
        <taxon>Ophiocordycipitaceae</taxon>
        <taxon>Purpureocillium</taxon>
    </lineage>
</organism>